<gene>
    <name evidence="5" type="ORF">A9Q84_19885</name>
</gene>
<dbReference type="SUPFAM" id="SSF53067">
    <property type="entry name" value="Actin-like ATPase domain"/>
    <property type="match status" value="1"/>
</dbReference>
<dbReference type="Pfam" id="PF19588">
    <property type="entry name" value="SxtJ"/>
    <property type="match status" value="1"/>
</dbReference>
<evidence type="ECO:0000256" key="1">
    <source>
        <dbReference type="ARBA" id="ARBA00006129"/>
    </source>
</evidence>
<accession>A0A1Y5F2R5</accession>
<name>A0A1Y5F2R5_9BACT</name>
<dbReference type="GO" id="GO:0003824">
    <property type="term" value="F:catalytic activity"/>
    <property type="evidence" value="ECO:0007669"/>
    <property type="project" value="InterPro"/>
</dbReference>
<feature type="transmembrane region" description="Helical" evidence="2">
    <location>
        <begin position="695"/>
        <end position="715"/>
    </location>
</feature>
<dbReference type="CDD" id="cd24098">
    <property type="entry name" value="ASKHA_NBD_TobZ_N"/>
    <property type="match status" value="1"/>
</dbReference>
<comment type="similarity">
    <text evidence="1">Belongs to the NodU/CmcH family.</text>
</comment>
<feature type="domain" description="Carbamoyltransferase C-terminal" evidence="4">
    <location>
        <begin position="404"/>
        <end position="590"/>
    </location>
</feature>
<evidence type="ECO:0008006" key="7">
    <source>
        <dbReference type="Google" id="ProtNLM"/>
    </source>
</evidence>
<feature type="transmembrane region" description="Helical" evidence="2">
    <location>
        <begin position="628"/>
        <end position="645"/>
    </location>
</feature>
<feature type="transmembrane region" description="Helical" evidence="2">
    <location>
        <begin position="652"/>
        <end position="675"/>
    </location>
</feature>
<dbReference type="Gene3D" id="3.30.420.40">
    <property type="match status" value="2"/>
</dbReference>
<keyword evidence="2" id="KW-0472">Membrane</keyword>
<reference evidence="6" key="1">
    <citation type="journal article" date="2017" name="Proc. Natl. Acad. Sci. U.S.A.">
        <title>Simulation of Deepwater Horizon oil plume reveals substrate specialization within a complex community of hydrocarbon-degraders.</title>
        <authorList>
            <person name="Hu P."/>
            <person name="Dubinsky E.A."/>
            <person name="Probst A.J."/>
            <person name="Wang J."/>
            <person name="Sieber C.M.K."/>
            <person name="Tom L.M."/>
            <person name="Gardinali P."/>
            <person name="Banfield J.F."/>
            <person name="Atlas R.M."/>
            <person name="Andersen G.L."/>
        </authorList>
    </citation>
    <scope>NUCLEOTIDE SEQUENCE [LARGE SCALE GENOMIC DNA]</scope>
</reference>
<evidence type="ECO:0000259" key="4">
    <source>
        <dbReference type="Pfam" id="PF16861"/>
    </source>
</evidence>
<dbReference type="PANTHER" id="PTHR34847">
    <property type="entry name" value="NODULATION PROTEIN U"/>
    <property type="match status" value="1"/>
</dbReference>
<dbReference type="Pfam" id="PF16861">
    <property type="entry name" value="Carbam_trans_C"/>
    <property type="match status" value="1"/>
</dbReference>
<dbReference type="PANTHER" id="PTHR34847:SF1">
    <property type="entry name" value="NODULATION PROTEIN U"/>
    <property type="match status" value="1"/>
</dbReference>
<protein>
    <recommendedName>
        <fullName evidence="7">Carbamoyltransferase</fullName>
    </recommendedName>
</protein>
<dbReference type="EMBL" id="MAAO01000015">
    <property type="protein sequence ID" value="OUR93725.1"/>
    <property type="molecule type" value="Genomic_DNA"/>
</dbReference>
<evidence type="ECO:0000313" key="5">
    <source>
        <dbReference type="EMBL" id="OUR93725.1"/>
    </source>
</evidence>
<dbReference type="Proteomes" id="UP000196531">
    <property type="component" value="Unassembled WGS sequence"/>
</dbReference>
<evidence type="ECO:0000313" key="6">
    <source>
        <dbReference type="Proteomes" id="UP000196531"/>
    </source>
</evidence>
<evidence type="ECO:0000259" key="3">
    <source>
        <dbReference type="Pfam" id="PF02543"/>
    </source>
</evidence>
<dbReference type="Gene3D" id="3.90.870.20">
    <property type="entry name" value="Carbamoyltransferase, C-terminal domain"/>
    <property type="match status" value="1"/>
</dbReference>
<dbReference type="InterPro" id="IPR031730">
    <property type="entry name" value="Carbam_trans_C"/>
</dbReference>
<organism evidence="5 6">
    <name type="scientific">Halobacteriovorax marinus</name>
    <dbReference type="NCBI Taxonomy" id="97084"/>
    <lineage>
        <taxon>Bacteria</taxon>
        <taxon>Pseudomonadati</taxon>
        <taxon>Bdellovibrionota</taxon>
        <taxon>Bacteriovoracia</taxon>
        <taxon>Bacteriovoracales</taxon>
        <taxon>Halobacteriovoraceae</taxon>
        <taxon>Halobacteriovorax</taxon>
    </lineage>
</organism>
<dbReference type="InterPro" id="IPR043129">
    <property type="entry name" value="ATPase_NBD"/>
</dbReference>
<comment type="caution">
    <text evidence="5">The sequence shown here is derived from an EMBL/GenBank/DDBJ whole genome shotgun (WGS) entry which is preliminary data.</text>
</comment>
<dbReference type="InterPro" id="IPR045781">
    <property type="entry name" value="SxtJ"/>
</dbReference>
<evidence type="ECO:0000256" key="2">
    <source>
        <dbReference type="SAM" id="Phobius"/>
    </source>
</evidence>
<proteinExistence type="inferred from homology"/>
<dbReference type="Pfam" id="PF02543">
    <property type="entry name" value="Carbam_trans_N"/>
    <property type="match status" value="1"/>
</dbReference>
<dbReference type="AlphaFoldDB" id="A0A1Y5F2R5"/>
<dbReference type="InterPro" id="IPR038152">
    <property type="entry name" value="Carbam_trans_C_sf"/>
</dbReference>
<sequence>MSYVLGISSFYHDSSATLLNNGKIIASIEEEKFSRVKHDKEFPKRAIEYCLSCAGISINDLEGIVFYDKPLVKFERLLESYISFAPMGFELYAKSLPEWFNGKIFLEGTIRKDLHALFSDWSGETEIFFAEHHQSHAASAYFASPYEDAAILCLDGVGEWNTTTTWHGKGNKLSKISSIDFPHSLGLLYSAFTYFLGFEVNNGEYKMMGLAPYGEPEFVETIRENLIDIKEDGSFRLDMSFFNYGTGLTMTNEKFNKLFKMTPREKDTSLSQIHMNLAASIQKITEEVVIRLAQTLQQRTGAKNLCLAGGVALNCVANGELVKQGIFENIWIQPASGDAGGSLGSALCYWHQYLDKPKVNGSTDIMQGSYLGPEFSNDEIREVLNKYKCHYEVIENSRICATVASELSNGQVVGWFQGRSEYGPRALGHRSILGDPRCREMQSKLNLKIKYRESFRPFAPAVLKDQVSEYFDMEIESPYMLLTAPISKDRRIEVESNLKGLDQIKSIRSDIPAVTHVDYSARVQTVSKERNDKFYDLLDHFHKITKCPVLINTSFNIRGEPIVLSPYDALNCFMNTEMDILAIGDFVLRKEDQNIENFKSYSTHELGVKPKKTFFKKLEKDITELKSFGYQFTIILAVIVGVLLPKIWNYQFSIIPIVLGAICLLLRSVRPTLLYVPYIVWTRFSEIMGFVNSKVLLFVSYFALISPIGVLMKVLGKDPIEKKYRSELSSYLKDVDEEYDPKSLKRPF</sequence>
<keyword evidence="2" id="KW-1133">Transmembrane helix</keyword>
<feature type="domain" description="Carbamoyltransferase" evidence="3">
    <location>
        <begin position="4"/>
        <end position="347"/>
    </location>
</feature>
<dbReference type="InterPro" id="IPR003696">
    <property type="entry name" value="Carbtransf_dom"/>
</dbReference>
<dbReference type="InterPro" id="IPR051338">
    <property type="entry name" value="NodU/CmcH_Carbamoyltrnsfr"/>
</dbReference>
<keyword evidence="2" id="KW-0812">Transmembrane</keyword>